<accession>A0A2G9V5C1</accession>
<evidence type="ECO:0000256" key="1">
    <source>
        <dbReference type="SAM" id="MobiDB-lite"/>
    </source>
</evidence>
<evidence type="ECO:0000313" key="2">
    <source>
        <dbReference type="EMBL" id="PIO77638.1"/>
    </source>
</evidence>
<dbReference type="EMBL" id="KZ344990">
    <property type="protein sequence ID" value="PIO77638.1"/>
    <property type="molecule type" value="Genomic_DNA"/>
</dbReference>
<name>A0A2G9V5C1_TELCI</name>
<evidence type="ECO:0000313" key="3">
    <source>
        <dbReference type="Proteomes" id="UP000230423"/>
    </source>
</evidence>
<sequence>MSTSVATITSPTIEIITVEAVTPSEWSSTTQSITTVLPTSSQKPEVPPGKHTTDGLEIKKRRPQLTTPTKMRGQHWVGRGQFRSAQTAFLSEKVAAPGVSDRRMQSIPPPKMGSIQGLSLLDNGIESNSTKIKLIRGEHNFKLRKSDILLPRTKARFFTLFSQFTAIF</sequence>
<keyword evidence="3" id="KW-1185">Reference proteome</keyword>
<gene>
    <name evidence="2" type="ORF">TELCIR_00219</name>
</gene>
<proteinExistence type="predicted"/>
<dbReference type="AlphaFoldDB" id="A0A2G9V5C1"/>
<organism evidence="2 3">
    <name type="scientific">Teladorsagia circumcincta</name>
    <name type="common">Brown stomach worm</name>
    <name type="synonym">Ostertagia circumcincta</name>
    <dbReference type="NCBI Taxonomy" id="45464"/>
    <lineage>
        <taxon>Eukaryota</taxon>
        <taxon>Metazoa</taxon>
        <taxon>Ecdysozoa</taxon>
        <taxon>Nematoda</taxon>
        <taxon>Chromadorea</taxon>
        <taxon>Rhabditida</taxon>
        <taxon>Rhabditina</taxon>
        <taxon>Rhabditomorpha</taxon>
        <taxon>Strongyloidea</taxon>
        <taxon>Trichostrongylidae</taxon>
        <taxon>Teladorsagia</taxon>
    </lineage>
</organism>
<reference evidence="2 3" key="1">
    <citation type="submission" date="2015-09" db="EMBL/GenBank/DDBJ databases">
        <title>Draft genome of the parasitic nematode Teladorsagia circumcincta isolate WARC Sus (inbred).</title>
        <authorList>
            <person name="Mitreva M."/>
        </authorList>
    </citation>
    <scope>NUCLEOTIDE SEQUENCE [LARGE SCALE GENOMIC DNA]</scope>
    <source>
        <strain evidence="2 3">S</strain>
    </source>
</reference>
<protein>
    <submittedName>
        <fullName evidence="2">Uncharacterized protein</fullName>
    </submittedName>
</protein>
<feature type="region of interest" description="Disordered" evidence="1">
    <location>
        <begin position="29"/>
        <end position="55"/>
    </location>
</feature>
<dbReference type="Proteomes" id="UP000230423">
    <property type="component" value="Unassembled WGS sequence"/>
</dbReference>
<feature type="compositionally biased region" description="Polar residues" evidence="1">
    <location>
        <begin position="29"/>
        <end position="43"/>
    </location>
</feature>